<reference evidence="1 2" key="1">
    <citation type="submission" date="2020-05" db="EMBL/GenBank/DDBJ databases">
        <authorList>
            <person name="Campoy J."/>
            <person name="Schneeberger K."/>
            <person name="Spophaly S."/>
        </authorList>
    </citation>
    <scope>NUCLEOTIDE SEQUENCE [LARGE SCALE GENOMIC DNA]</scope>
    <source>
        <strain evidence="1">PruArmRojPasFocal</strain>
    </source>
</reference>
<sequence>MKRDNLILFWRDLPNAEPRVATSELALLPEMRLAKVRATSTIHVSAGSEFLNHEFSYKCGQELLLSSLSILLKELEVFHLDFLTNEGREPMTLLAKLERSLDYPCRVAEMACGGEALGVEVGFERRQSL</sequence>
<dbReference type="AlphaFoldDB" id="A0A6J5V3C9"/>
<evidence type="ECO:0000313" key="1">
    <source>
        <dbReference type="EMBL" id="CAB4282164.1"/>
    </source>
</evidence>
<protein>
    <submittedName>
        <fullName evidence="1">Uncharacterized protein</fullName>
    </submittedName>
</protein>
<evidence type="ECO:0000313" key="2">
    <source>
        <dbReference type="Proteomes" id="UP000507222"/>
    </source>
</evidence>
<dbReference type="EMBL" id="CAEKDK010000006">
    <property type="protein sequence ID" value="CAB4282164.1"/>
    <property type="molecule type" value="Genomic_DNA"/>
</dbReference>
<accession>A0A6J5V3C9</accession>
<proteinExistence type="predicted"/>
<name>A0A6J5V3C9_PRUAR</name>
<dbReference type="Proteomes" id="UP000507222">
    <property type="component" value="Unassembled WGS sequence"/>
</dbReference>
<organism evidence="1 2">
    <name type="scientific">Prunus armeniaca</name>
    <name type="common">Apricot</name>
    <name type="synonym">Armeniaca vulgaris</name>
    <dbReference type="NCBI Taxonomy" id="36596"/>
    <lineage>
        <taxon>Eukaryota</taxon>
        <taxon>Viridiplantae</taxon>
        <taxon>Streptophyta</taxon>
        <taxon>Embryophyta</taxon>
        <taxon>Tracheophyta</taxon>
        <taxon>Spermatophyta</taxon>
        <taxon>Magnoliopsida</taxon>
        <taxon>eudicotyledons</taxon>
        <taxon>Gunneridae</taxon>
        <taxon>Pentapetalae</taxon>
        <taxon>rosids</taxon>
        <taxon>fabids</taxon>
        <taxon>Rosales</taxon>
        <taxon>Rosaceae</taxon>
        <taxon>Amygdaloideae</taxon>
        <taxon>Amygdaleae</taxon>
        <taxon>Prunus</taxon>
    </lineage>
</organism>
<gene>
    <name evidence="1" type="ORF">CURHAP_LOCUS35463</name>
</gene>